<keyword evidence="3" id="KW-0547">Nucleotide-binding</keyword>
<reference evidence="8" key="1">
    <citation type="journal article" date="2014" name="PLoS ONE">
        <title>The genome and linkage map of the northern pike (Esox lucius): conserved synteny revealed between the salmonid sister group and the Neoteleostei.</title>
        <authorList>
            <person name="Rondeau E.B."/>
            <person name="Minkley D.R."/>
            <person name="Leong J.S."/>
            <person name="Messmer A.M."/>
            <person name="Jantzen J.R."/>
            <person name="von Schalburg K.R."/>
            <person name="Lemon C."/>
            <person name="Bird N.H."/>
            <person name="Koop B.F."/>
        </authorList>
    </citation>
    <scope>NUCLEOTIDE SEQUENCE</scope>
</reference>
<feature type="compositionally biased region" description="Basic and acidic residues" evidence="5">
    <location>
        <begin position="1032"/>
        <end position="1043"/>
    </location>
</feature>
<dbReference type="Bgee" id="ENSELUG00000014069">
    <property type="expression patterns" value="Expressed in head kidney and 13 other cell types or tissues"/>
</dbReference>
<evidence type="ECO:0000256" key="4">
    <source>
        <dbReference type="ARBA" id="ARBA00022840"/>
    </source>
</evidence>
<reference evidence="7" key="4">
    <citation type="submission" date="2025-09" db="UniProtKB">
        <authorList>
            <consortium name="Ensembl"/>
        </authorList>
    </citation>
    <scope>IDENTIFICATION</scope>
</reference>
<accession>A0A3P8YD44</accession>
<dbReference type="GO" id="GO:0045944">
    <property type="term" value="P:positive regulation of transcription by RNA polymerase II"/>
    <property type="evidence" value="ECO:0007669"/>
    <property type="project" value="TreeGrafter"/>
</dbReference>
<dbReference type="InterPro" id="IPR032675">
    <property type="entry name" value="LRR_dom_sf"/>
</dbReference>
<dbReference type="InterPro" id="IPR001611">
    <property type="entry name" value="Leu-rich_rpt"/>
</dbReference>
<keyword evidence="4" id="KW-0067">ATP-binding</keyword>
<organism evidence="7 8">
    <name type="scientific">Esox lucius</name>
    <name type="common">Northern pike</name>
    <dbReference type="NCBI Taxonomy" id="8010"/>
    <lineage>
        <taxon>Eukaryota</taxon>
        <taxon>Metazoa</taxon>
        <taxon>Chordata</taxon>
        <taxon>Craniata</taxon>
        <taxon>Vertebrata</taxon>
        <taxon>Euteleostomi</taxon>
        <taxon>Actinopterygii</taxon>
        <taxon>Neopterygii</taxon>
        <taxon>Teleostei</taxon>
        <taxon>Protacanthopterygii</taxon>
        <taxon>Esociformes</taxon>
        <taxon>Esocidae</taxon>
        <taxon>Esox</taxon>
    </lineage>
</organism>
<dbReference type="Ensembl" id="ENSELUT00000022687.3">
    <property type="protein sequence ID" value="ENSELUP00000014026.3"/>
    <property type="gene ID" value="ENSELUG00000014069.3"/>
</dbReference>
<sequence>MFSSERHEEYDSNMMILCKCVFWSADVWMQDRPSSPASEDEDLMPGFDLQSLLEDLNQTLESDSMLTTNVRADEQTKTLMHWRDLDLETLLENVDAPLTPNPKNFDLETIVDNGDDHVKLNDFDLETLLDNVCNNMEFNDRLFELGFEADTQIGEALKLSNPVEPEAKKKICKRRGEIRTDCDRQSKRGKRRAKTKESRVNSCAGSPPIQATMVTSPHPSGLFQVTSSPTSSLQPSITPSLHPTVFHITQLGPAFSLSPTVFSSSGQHTYLLVSSLVPQSHNILPLCPVDSAVAPDSMCSSPPGSRSDCASMSPQVMSPPSASPISPKTDCVADYILQTKAYIKTLYQEIEAGRSLETHYIDVRLVQRQILIGSGKNASKCLEKELVVLGDTERRWSSLSRSQMFQSSAGAKPKQSIVLLGNAGMGKTTLIKKLCLDWSDGFLPQFDFVFLLDGKALTLPHERTYSLQSLLLRLSSSALPTPCARPHAVFSRVLSAPERVLVIFDGFEAVRDLEGLTQCPAVECRGQNYNIRQLFSGLLQRKLLPGCSLLLSARPQGTVSGLLRRADSLLELLGFSPHDIERYFGLYFSGRHSLRTPVPSSTSTRDTVPSSTSTLDTVPSSTSTRDTVPSSTSTIVTVPSSTSTRDTVPSLTSTRDTVPFSTSTRDTVPSSTSTRDTVPSSTSTLDTVPSSTSTRDTVPSSTSTRDTVPSSTSTRDTVPSSTSTRDTVPSSTSTRDTVPSSTSTRDTVPSSTSTRDTVPSSTSTLDTVPSSASTLDTVPSSTSTPATLQAVNTVLDTVMARLHNHSYLMSLCWNPALCHMVCLLLEHWDGSKPLPSTLTGLCHTVLGLMIRHSPKNSPPHTQKELHSPKHTRPQTEPHSPEHTHSQKWSHSPEHTHAQKESHSPEHTPPQNEPHSPEHTHTQKEAHSPEHTHAQKEAHSPEHTHAQKESHSPEQTHTHKEPHSPEHIDTQTYNHSREHTLSQRETQTHTRTDTQTHANTPEEGQKRRLKPTNGHTVTHMRTRSHTQTQTTSAEEKRKEEDERGRHVLSGLNDVAWDGVKGHSSLLNLTRHNPMYVQLQEFGLTTGLLHSYWLRGWQGGDCGSDDSSCDNILSWGSPYLQSFLGGAHLSLSKCVSDRALISQILPQSRGRRRPLGECLDLAQRLAVGLLFRNEEELQDLAVLDSISIDAVVAKRSAVSSHLENLPYGTLSPARLLAAFHCVYEAGEARLARQLVRKLPAVLSLGRVPLCPPDAVVVWNLLEQCRNQRRQFCLDLEDTGLSVSGLRLLTGLNIIHSYRACIADTVAMWEELEKSGEVELLKGTVSKLNINPFRATQVSHVQHLATLVNIHRKRRLPDSQSDSVLEDGIPAVRDLHKLEFELGPVNGPLALPKLLELLPALQSLQHLDLENSKLGDRGSECLAEAVGSLYSLEILNLSQNHIGDQGIGMLAPALCNLTSLNCLSLYSNVISDGGAESLAAVLPQMTSLNDLDVKYNKFTAVGAQSLGSSLRNCPWVKSLGLWNQCIPYGVLERLQEQDPRIQLL</sequence>
<dbReference type="PRINTS" id="PR01719">
    <property type="entry name" value="MHCIIACTVATR"/>
</dbReference>
<feature type="compositionally biased region" description="Basic and acidic residues" evidence="5">
    <location>
        <begin position="914"/>
        <end position="993"/>
    </location>
</feature>
<evidence type="ECO:0000256" key="2">
    <source>
        <dbReference type="ARBA" id="ARBA00022737"/>
    </source>
</evidence>
<dbReference type="InterPro" id="IPR008095">
    <property type="entry name" value="MHC_II_transact"/>
</dbReference>
<dbReference type="STRING" id="8010.ENSELUP00000014026"/>
<dbReference type="PANTHER" id="PTHR47189:SF1">
    <property type="entry name" value="MHC CLASS II TRANSACTIVATOR"/>
    <property type="match status" value="1"/>
</dbReference>
<feature type="compositionally biased region" description="Polar residues" evidence="5">
    <location>
        <begin position="645"/>
        <end position="784"/>
    </location>
</feature>
<evidence type="ECO:0000313" key="8">
    <source>
        <dbReference type="Proteomes" id="UP000265140"/>
    </source>
</evidence>
<reference evidence="7" key="3">
    <citation type="submission" date="2025-08" db="UniProtKB">
        <authorList>
            <consortium name="Ensembl"/>
        </authorList>
    </citation>
    <scope>IDENTIFICATION</scope>
</reference>
<name>A0A3P8YD44_ESOLU</name>
<evidence type="ECO:0000256" key="3">
    <source>
        <dbReference type="ARBA" id="ARBA00022741"/>
    </source>
</evidence>
<dbReference type="GO" id="GO:0045345">
    <property type="term" value="P:positive regulation of MHC class I biosynthetic process"/>
    <property type="evidence" value="ECO:0007669"/>
    <property type="project" value="TreeGrafter"/>
</dbReference>
<keyword evidence="8" id="KW-1185">Reference proteome</keyword>
<dbReference type="FunFam" id="3.40.50.300:FF:001028">
    <property type="entry name" value="Class II major histocompatibility complex transactivator"/>
    <property type="match status" value="1"/>
</dbReference>
<evidence type="ECO:0000259" key="6">
    <source>
        <dbReference type="PROSITE" id="PS50837"/>
    </source>
</evidence>
<dbReference type="GO" id="GO:0005524">
    <property type="term" value="F:ATP binding"/>
    <property type="evidence" value="ECO:0007669"/>
    <property type="project" value="UniProtKB-KW"/>
</dbReference>
<proteinExistence type="predicted"/>
<dbReference type="Proteomes" id="UP000265140">
    <property type="component" value="Chromosome 11"/>
</dbReference>
<dbReference type="Gene3D" id="3.80.10.10">
    <property type="entry name" value="Ribonuclease Inhibitor"/>
    <property type="match status" value="1"/>
</dbReference>
<dbReference type="PANTHER" id="PTHR47189">
    <property type="entry name" value="MHC CLASS II TRANSACTIVATOR"/>
    <property type="match status" value="1"/>
</dbReference>
<dbReference type="Pfam" id="PF05729">
    <property type="entry name" value="NACHT"/>
    <property type="match status" value="1"/>
</dbReference>
<feature type="region of interest" description="Disordered" evidence="5">
    <location>
        <begin position="304"/>
        <end position="325"/>
    </location>
</feature>
<dbReference type="PROSITE" id="PS50837">
    <property type="entry name" value="NACHT"/>
    <property type="match status" value="1"/>
</dbReference>
<dbReference type="Pfam" id="PF13516">
    <property type="entry name" value="LRR_6"/>
    <property type="match status" value="4"/>
</dbReference>
<feature type="region of interest" description="Disordered" evidence="5">
    <location>
        <begin position="595"/>
        <end position="784"/>
    </location>
</feature>
<keyword evidence="1" id="KW-0433">Leucine-rich repeat</keyword>
<feature type="compositionally biased region" description="Polar residues" evidence="5">
    <location>
        <begin position="598"/>
        <end position="626"/>
    </location>
</feature>
<keyword evidence="2" id="KW-0677">Repeat</keyword>
<reference evidence="7" key="2">
    <citation type="submission" date="2020-02" db="EMBL/GenBank/DDBJ databases">
        <title>Esox lucius (northern pike) genome, fEsoLuc1, primary haplotype.</title>
        <authorList>
            <person name="Myers G."/>
            <person name="Karagic N."/>
            <person name="Meyer A."/>
            <person name="Pippel M."/>
            <person name="Reichard M."/>
            <person name="Winkler S."/>
            <person name="Tracey A."/>
            <person name="Sims Y."/>
            <person name="Howe K."/>
            <person name="Rhie A."/>
            <person name="Formenti G."/>
            <person name="Durbin R."/>
            <person name="Fedrigo O."/>
            <person name="Jarvis E.D."/>
        </authorList>
    </citation>
    <scope>NUCLEOTIDE SEQUENCE [LARGE SCALE GENOMIC DNA]</scope>
</reference>
<evidence type="ECO:0000256" key="1">
    <source>
        <dbReference type="ARBA" id="ARBA00022614"/>
    </source>
</evidence>
<dbReference type="GeneTree" id="ENSGT00940000161578"/>
<evidence type="ECO:0000256" key="5">
    <source>
        <dbReference type="SAM" id="MobiDB-lite"/>
    </source>
</evidence>
<dbReference type="SUPFAM" id="SSF52540">
    <property type="entry name" value="P-loop containing nucleoside triphosphate hydrolases"/>
    <property type="match status" value="1"/>
</dbReference>
<feature type="region of interest" description="Disordered" evidence="5">
    <location>
        <begin position="852"/>
        <end position="1043"/>
    </location>
</feature>
<dbReference type="SUPFAM" id="SSF52047">
    <property type="entry name" value="RNI-like"/>
    <property type="match status" value="1"/>
</dbReference>
<dbReference type="Gene3D" id="3.40.50.300">
    <property type="entry name" value="P-loop containing nucleotide triphosphate hydrolases"/>
    <property type="match status" value="1"/>
</dbReference>
<feature type="domain" description="NACHT" evidence="6">
    <location>
        <begin position="415"/>
        <end position="555"/>
    </location>
</feature>
<dbReference type="GO" id="GO:0045348">
    <property type="term" value="P:positive regulation of MHC class II biosynthetic process"/>
    <property type="evidence" value="ECO:0007669"/>
    <property type="project" value="TreeGrafter"/>
</dbReference>
<evidence type="ECO:0000313" key="7">
    <source>
        <dbReference type="Ensembl" id="ENSELUP00000014026.3"/>
    </source>
</evidence>
<feature type="compositionally biased region" description="Basic and acidic residues" evidence="5">
    <location>
        <begin position="861"/>
        <end position="905"/>
    </location>
</feature>
<dbReference type="SMART" id="SM00368">
    <property type="entry name" value="LRR_RI"/>
    <property type="match status" value="4"/>
</dbReference>
<protein>
    <recommendedName>
        <fullName evidence="6">NACHT domain-containing protein</fullName>
    </recommendedName>
</protein>
<dbReference type="InterPro" id="IPR027417">
    <property type="entry name" value="P-loop_NTPase"/>
</dbReference>
<feature type="region of interest" description="Disordered" evidence="5">
    <location>
        <begin position="182"/>
        <end position="210"/>
    </location>
</feature>
<dbReference type="InterPro" id="IPR007111">
    <property type="entry name" value="NACHT_NTPase"/>
</dbReference>
<feature type="compositionally biased region" description="Low complexity" evidence="5">
    <location>
        <begin position="627"/>
        <end position="644"/>
    </location>
</feature>